<keyword evidence="1" id="KW-0808">Transferase</keyword>
<evidence type="ECO:0000313" key="3">
    <source>
        <dbReference type="EMBL" id="MDR6141010.1"/>
    </source>
</evidence>
<evidence type="ECO:0000256" key="1">
    <source>
        <dbReference type="ARBA" id="ARBA00022679"/>
    </source>
</evidence>
<dbReference type="PANTHER" id="PTHR12526">
    <property type="entry name" value="GLYCOSYLTRANSFERASE"/>
    <property type="match status" value="1"/>
</dbReference>
<feature type="domain" description="Glycosyl transferase family 1" evidence="2">
    <location>
        <begin position="392"/>
        <end position="549"/>
    </location>
</feature>
<dbReference type="EMBL" id="JAVIZQ010000001">
    <property type="protein sequence ID" value="MDR6141010.1"/>
    <property type="molecule type" value="Genomic_DNA"/>
</dbReference>
<dbReference type="SUPFAM" id="SSF53756">
    <property type="entry name" value="UDP-Glycosyltransferase/glycogen phosphorylase"/>
    <property type="match status" value="1"/>
</dbReference>
<gene>
    <name evidence="3" type="ORF">QE375_000564</name>
</gene>
<dbReference type="Proteomes" id="UP001249291">
    <property type="component" value="Unassembled WGS sequence"/>
</dbReference>
<dbReference type="Gene3D" id="3.40.50.2000">
    <property type="entry name" value="Glycogen Phosphorylase B"/>
    <property type="match status" value="2"/>
</dbReference>
<dbReference type="Pfam" id="PF00534">
    <property type="entry name" value="Glycos_transf_1"/>
    <property type="match status" value="1"/>
</dbReference>
<accession>A0ABU1HLU9</accession>
<comment type="caution">
    <text evidence="3">The sequence shown here is derived from an EMBL/GenBank/DDBJ whole genome shotgun (WGS) entry which is preliminary data.</text>
</comment>
<evidence type="ECO:0000313" key="4">
    <source>
        <dbReference type="Proteomes" id="UP001249291"/>
    </source>
</evidence>
<sequence length="572" mass="63256">MRPSIRKQTVSVTPLQALDQPALFRFEDPQTGANLSERERRLLVGALNFHALMAPQRTLRIHLYDGSVETTPRLTDDSTFDGLSRNNRHRIESFDIVSSVSVEEREPELTEAASARLVASPARHLHVSSDGVLDSDPYRPQRPGLIGGIARSVKSRAPLLYDDARDLSLLRFRRKLTTAIEPRDYEAEFRRGGAHEDEVIVPAGPTLEGAQKAVIIGLHWFELGGAELWAFETVRLVREAGLLPIVLTNRDSHQPWVTRPELDGALLIPFSEPTVQSQTAGVEPLLRSLLRTFDVRGVVIHHNQWLYDRVAWIAASRPGIPIIDSTHIVEYSGGGYPLSSAIASKSITTHHVISPSLARWMTDVQRIPADRVVMAPLGGLTVKPKDAVFRARAAGEQFTVAFIGRMARQKAPEVFITMARRLKRQGYSLRFILHGGGELSSWVDDIIEAEGLTADIVRRTSDTPVAETLDEAHVLVVSSHNEGLTLTTLEAIAHGVPVISTDVGAQSDIIPASALVPRHARLAARRLAEAVAPLVDDEEAREALWRKERKAEKKLLSQQSASSWFKEEVGSW</sequence>
<name>A0ABU1HLU9_9MICO</name>
<dbReference type="InterPro" id="IPR001296">
    <property type="entry name" value="Glyco_trans_1"/>
</dbReference>
<protein>
    <submittedName>
        <fullName evidence="3">Glycosyltransferase involved in cell wall biosynthesis</fullName>
    </submittedName>
</protein>
<reference evidence="3 4" key="1">
    <citation type="submission" date="2023-08" db="EMBL/GenBank/DDBJ databases">
        <title>Functional and genomic diversity of the sorghum phyllosphere microbiome.</title>
        <authorList>
            <person name="Shade A."/>
        </authorList>
    </citation>
    <scope>NUCLEOTIDE SEQUENCE [LARGE SCALE GENOMIC DNA]</scope>
    <source>
        <strain evidence="3 4">SORGH_AS_0445</strain>
    </source>
</reference>
<organism evidence="3 4">
    <name type="scientific">Microbacterium foliorum</name>
    <dbReference type="NCBI Taxonomy" id="104336"/>
    <lineage>
        <taxon>Bacteria</taxon>
        <taxon>Bacillati</taxon>
        <taxon>Actinomycetota</taxon>
        <taxon>Actinomycetes</taxon>
        <taxon>Micrococcales</taxon>
        <taxon>Microbacteriaceae</taxon>
        <taxon>Microbacterium</taxon>
    </lineage>
</organism>
<evidence type="ECO:0000259" key="2">
    <source>
        <dbReference type="Pfam" id="PF00534"/>
    </source>
</evidence>
<keyword evidence="4" id="KW-1185">Reference proteome</keyword>
<proteinExistence type="predicted"/>